<evidence type="ECO:0000313" key="3">
    <source>
        <dbReference type="Proteomes" id="UP000199696"/>
    </source>
</evidence>
<dbReference type="AlphaFoldDB" id="A0A1C6V450"/>
<name>A0A1C6V450_9ACTN</name>
<protein>
    <recommendedName>
        <fullName evidence="4">Acetone carboxylase</fullName>
    </recommendedName>
</protein>
<dbReference type="Proteomes" id="UP000199696">
    <property type="component" value="Unassembled WGS sequence"/>
</dbReference>
<dbReference type="EMBL" id="FMHY01000002">
    <property type="protein sequence ID" value="SCL60894.1"/>
    <property type="molecule type" value="Genomic_DNA"/>
</dbReference>
<accession>A0A1C6V450</accession>
<gene>
    <name evidence="2" type="ORF">GA0070604_4397</name>
</gene>
<evidence type="ECO:0008006" key="4">
    <source>
        <dbReference type="Google" id="ProtNLM"/>
    </source>
</evidence>
<feature type="compositionally biased region" description="Low complexity" evidence="1">
    <location>
        <begin position="13"/>
        <end position="23"/>
    </location>
</feature>
<proteinExistence type="predicted"/>
<evidence type="ECO:0000313" key="2">
    <source>
        <dbReference type="EMBL" id="SCL60894.1"/>
    </source>
</evidence>
<feature type="region of interest" description="Disordered" evidence="1">
    <location>
        <begin position="1"/>
        <end position="39"/>
    </location>
</feature>
<reference evidence="3" key="1">
    <citation type="submission" date="2016-06" db="EMBL/GenBank/DDBJ databases">
        <authorList>
            <person name="Varghese N."/>
            <person name="Submissions Spin"/>
        </authorList>
    </citation>
    <scope>NUCLEOTIDE SEQUENCE [LARGE SCALE GENOMIC DNA]</scope>
    <source>
        <strain evidence="3">DSM 44814</strain>
    </source>
</reference>
<evidence type="ECO:0000256" key="1">
    <source>
        <dbReference type="SAM" id="MobiDB-lite"/>
    </source>
</evidence>
<keyword evidence="3" id="KW-1185">Reference proteome</keyword>
<dbReference type="STRING" id="227316.GA0070604_4397"/>
<sequence>MDNQWSGVCTIHPSPGGSPRGRPALNVPGTGPRIAPVTTPAPTDETLICSARGCGVPAVWALRWNNPRLHAAERRKTWLACADHRESLSAFLDARGFLREVVAVPQSPTLEP</sequence>
<organism evidence="2 3">
    <name type="scientific">Micromonospora eburnea</name>
    <dbReference type="NCBI Taxonomy" id="227316"/>
    <lineage>
        <taxon>Bacteria</taxon>
        <taxon>Bacillati</taxon>
        <taxon>Actinomycetota</taxon>
        <taxon>Actinomycetes</taxon>
        <taxon>Micromonosporales</taxon>
        <taxon>Micromonosporaceae</taxon>
        <taxon>Micromonospora</taxon>
    </lineage>
</organism>